<dbReference type="EMBL" id="OU895877">
    <property type="protein sequence ID" value="CAG9801629.1"/>
    <property type="molecule type" value="Genomic_DNA"/>
</dbReference>
<proteinExistence type="predicted"/>
<name>A0A9N9WMN4_9DIPT</name>
<feature type="chain" id="PRO_5040514136" evidence="1">
    <location>
        <begin position="23"/>
        <end position="164"/>
    </location>
</feature>
<feature type="signal peptide" evidence="1">
    <location>
        <begin position="1"/>
        <end position="22"/>
    </location>
</feature>
<reference evidence="2" key="2">
    <citation type="submission" date="2022-10" db="EMBL/GenBank/DDBJ databases">
        <authorList>
            <consortium name="ENA_rothamsted_submissions"/>
            <consortium name="culmorum"/>
            <person name="King R."/>
        </authorList>
    </citation>
    <scope>NUCLEOTIDE SEQUENCE</scope>
</reference>
<protein>
    <submittedName>
        <fullName evidence="2">Uncharacterized protein</fullName>
    </submittedName>
</protein>
<gene>
    <name evidence="2" type="ORF">CHIRRI_LOCUS4551</name>
</gene>
<evidence type="ECO:0000313" key="2">
    <source>
        <dbReference type="EMBL" id="CAG9801629.1"/>
    </source>
</evidence>
<evidence type="ECO:0000256" key="1">
    <source>
        <dbReference type="SAM" id="SignalP"/>
    </source>
</evidence>
<sequence length="164" mass="18394">MSSQILLVVLTIYGIFIDLTENKPLFAVAKQQQLEQISSKHIKNFKDFIFPSETTEPTGTKGKHVDNKKIGDFVFPTEYKESTVPKVIILKSSKTTDYLSSTKAVVSTESSVIKKIPDKRIETVDFIFPPDLASSKLTNHKDKSLEIDNRISLACTLALCWGKK</sequence>
<accession>A0A9N9WMN4</accession>
<reference evidence="2" key="1">
    <citation type="submission" date="2022-01" db="EMBL/GenBank/DDBJ databases">
        <authorList>
            <person name="King R."/>
        </authorList>
    </citation>
    <scope>NUCLEOTIDE SEQUENCE</scope>
</reference>
<dbReference type="AlphaFoldDB" id="A0A9N9WMN4"/>
<dbReference type="Proteomes" id="UP001153620">
    <property type="component" value="Chromosome 1"/>
</dbReference>
<keyword evidence="1" id="KW-0732">Signal</keyword>
<evidence type="ECO:0000313" key="3">
    <source>
        <dbReference type="Proteomes" id="UP001153620"/>
    </source>
</evidence>
<organism evidence="2 3">
    <name type="scientific">Chironomus riparius</name>
    <dbReference type="NCBI Taxonomy" id="315576"/>
    <lineage>
        <taxon>Eukaryota</taxon>
        <taxon>Metazoa</taxon>
        <taxon>Ecdysozoa</taxon>
        <taxon>Arthropoda</taxon>
        <taxon>Hexapoda</taxon>
        <taxon>Insecta</taxon>
        <taxon>Pterygota</taxon>
        <taxon>Neoptera</taxon>
        <taxon>Endopterygota</taxon>
        <taxon>Diptera</taxon>
        <taxon>Nematocera</taxon>
        <taxon>Chironomoidea</taxon>
        <taxon>Chironomidae</taxon>
        <taxon>Chironominae</taxon>
        <taxon>Chironomus</taxon>
    </lineage>
</organism>
<keyword evidence="3" id="KW-1185">Reference proteome</keyword>